<keyword evidence="12 25" id="KW-0548">Nucleotidyltransferase</keyword>
<gene>
    <name evidence="25" type="ORF">GCM10011611_53550</name>
</gene>
<evidence type="ECO:0000256" key="10">
    <source>
        <dbReference type="ARBA" id="ARBA00022679"/>
    </source>
</evidence>
<evidence type="ECO:0000256" key="3">
    <source>
        <dbReference type="ARBA" id="ARBA00005119"/>
    </source>
</evidence>
<evidence type="ECO:0000256" key="24">
    <source>
        <dbReference type="SAM" id="Phobius"/>
    </source>
</evidence>
<dbReference type="GO" id="GO:0005886">
    <property type="term" value="C:plasma membrane"/>
    <property type="evidence" value="ECO:0007669"/>
    <property type="project" value="UniProtKB-SubCell"/>
</dbReference>
<reference evidence="25" key="1">
    <citation type="journal article" date="2014" name="Int. J. Syst. Evol. Microbiol.">
        <title>Complete genome sequence of Corynebacterium casei LMG S-19264T (=DSM 44701T), isolated from a smear-ripened cheese.</title>
        <authorList>
            <consortium name="US DOE Joint Genome Institute (JGI-PGF)"/>
            <person name="Walter F."/>
            <person name="Albersmeier A."/>
            <person name="Kalinowski J."/>
            <person name="Ruckert C."/>
        </authorList>
    </citation>
    <scope>NUCLEOTIDE SEQUENCE</scope>
    <source>
        <strain evidence="25">CGMCC 1.15725</strain>
    </source>
</reference>
<comment type="pathway">
    <text evidence="3">Phospholipid metabolism; CDP-diacylglycerol biosynthesis; CDP-diacylglycerol from sn-glycerol 3-phosphate: step 3/3.</text>
</comment>
<proteinExistence type="inferred from homology"/>
<dbReference type="PANTHER" id="PTHR46382">
    <property type="entry name" value="PHOSPHATIDATE CYTIDYLYLTRANSFERASE"/>
    <property type="match status" value="1"/>
</dbReference>
<keyword evidence="13 24" id="KW-1133">Transmembrane helix</keyword>
<feature type="transmembrane region" description="Helical" evidence="24">
    <location>
        <begin position="158"/>
        <end position="181"/>
    </location>
</feature>
<evidence type="ECO:0000313" key="26">
    <source>
        <dbReference type="Proteomes" id="UP000646365"/>
    </source>
</evidence>
<evidence type="ECO:0000256" key="9">
    <source>
        <dbReference type="ARBA" id="ARBA00022516"/>
    </source>
</evidence>
<comment type="subcellular location">
    <subcellularLocation>
        <location evidence="2">Cell membrane</location>
        <topology evidence="2">Multi-pass membrane protein</topology>
    </subcellularLocation>
</comment>
<comment type="similarity">
    <text evidence="5">Belongs to the CDS family.</text>
</comment>
<evidence type="ECO:0000256" key="19">
    <source>
        <dbReference type="ARBA" id="ARBA00031825"/>
    </source>
</evidence>
<keyword evidence="8" id="KW-1003">Cell membrane</keyword>
<comment type="pathway">
    <text evidence="4">Lipid metabolism.</text>
</comment>
<reference evidence="25" key="2">
    <citation type="submission" date="2020-09" db="EMBL/GenBank/DDBJ databases">
        <authorList>
            <person name="Sun Q."/>
            <person name="Zhou Y."/>
        </authorList>
    </citation>
    <scope>NUCLEOTIDE SEQUENCE</scope>
    <source>
        <strain evidence="25">CGMCC 1.15725</strain>
    </source>
</reference>
<dbReference type="EC" id="2.7.7.41" evidence="6"/>
<keyword evidence="15 24" id="KW-0472">Membrane</keyword>
<keyword evidence="16" id="KW-0594">Phospholipid biosynthesis</keyword>
<feature type="transmembrane region" description="Helical" evidence="24">
    <location>
        <begin position="47"/>
        <end position="75"/>
    </location>
</feature>
<sequence length="253" mass="26176">MIPVALAAVWYGAPWTSGLAALAAAIMAWEWGRLVGRSRRLVDDLLLAVIAALSVVAGAYAAAWLGLVLAALGIALQHRLGRDRNAAPLWTAFGLVWIIVPCIGFVWLRDAPAHGAATVYWLLALVWAIDTAAYAAGRTLGGPKLAPRISPKKTWAGLLGGVLAAVIIGAIAALVVGTGSVGQLALLSGVLAIVEQIGDMAESFAKRRFGAKDSSNLIPGHGGLLDRLDGMLAVVLAVVILSLVTGGSVLTWR</sequence>
<comment type="catalytic activity">
    <reaction evidence="1">
        <text>a 1,2-diacyl-sn-glycero-3-phosphate + CTP + H(+) = a CDP-1,2-diacyl-sn-glycerol + diphosphate</text>
        <dbReference type="Rhea" id="RHEA:16229"/>
        <dbReference type="ChEBI" id="CHEBI:15378"/>
        <dbReference type="ChEBI" id="CHEBI:33019"/>
        <dbReference type="ChEBI" id="CHEBI:37563"/>
        <dbReference type="ChEBI" id="CHEBI:58332"/>
        <dbReference type="ChEBI" id="CHEBI:58608"/>
        <dbReference type="EC" id="2.7.7.41"/>
    </reaction>
</comment>
<dbReference type="Proteomes" id="UP000646365">
    <property type="component" value="Unassembled WGS sequence"/>
</dbReference>
<feature type="transmembrane region" description="Helical" evidence="24">
    <location>
        <begin position="87"/>
        <end position="107"/>
    </location>
</feature>
<dbReference type="PANTHER" id="PTHR46382:SF1">
    <property type="entry name" value="PHOSPHATIDATE CYTIDYLYLTRANSFERASE"/>
    <property type="match status" value="1"/>
</dbReference>
<evidence type="ECO:0000256" key="8">
    <source>
        <dbReference type="ARBA" id="ARBA00022475"/>
    </source>
</evidence>
<evidence type="ECO:0000256" key="23">
    <source>
        <dbReference type="ARBA" id="ARBA00033406"/>
    </source>
</evidence>
<evidence type="ECO:0000256" key="17">
    <source>
        <dbReference type="ARBA" id="ARBA00023264"/>
    </source>
</evidence>
<evidence type="ECO:0000256" key="14">
    <source>
        <dbReference type="ARBA" id="ARBA00023098"/>
    </source>
</evidence>
<feature type="transmembrane region" description="Helical" evidence="24">
    <location>
        <begin position="231"/>
        <end position="252"/>
    </location>
</feature>
<accession>A0A8J3E4P6</accession>
<keyword evidence="9" id="KW-0444">Lipid biosynthesis</keyword>
<dbReference type="AlphaFoldDB" id="A0A8J3E4P6"/>
<keyword evidence="26" id="KW-1185">Reference proteome</keyword>
<dbReference type="GO" id="GO:0004605">
    <property type="term" value="F:phosphatidate cytidylyltransferase activity"/>
    <property type="evidence" value="ECO:0007669"/>
    <property type="project" value="UniProtKB-EC"/>
</dbReference>
<keyword evidence="10" id="KW-0808">Transferase</keyword>
<evidence type="ECO:0000256" key="20">
    <source>
        <dbReference type="ARBA" id="ARBA00032253"/>
    </source>
</evidence>
<evidence type="ECO:0000256" key="22">
    <source>
        <dbReference type="ARBA" id="ARBA00032743"/>
    </source>
</evidence>
<evidence type="ECO:0000256" key="2">
    <source>
        <dbReference type="ARBA" id="ARBA00004651"/>
    </source>
</evidence>
<dbReference type="GO" id="GO:0016024">
    <property type="term" value="P:CDP-diacylglycerol biosynthetic process"/>
    <property type="evidence" value="ECO:0007669"/>
    <property type="project" value="TreeGrafter"/>
</dbReference>
<organism evidence="25 26">
    <name type="scientific">Aliidongia dinghuensis</name>
    <dbReference type="NCBI Taxonomy" id="1867774"/>
    <lineage>
        <taxon>Bacteria</taxon>
        <taxon>Pseudomonadati</taxon>
        <taxon>Pseudomonadota</taxon>
        <taxon>Alphaproteobacteria</taxon>
        <taxon>Rhodospirillales</taxon>
        <taxon>Dongiaceae</taxon>
        <taxon>Aliidongia</taxon>
    </lineage>
</organism>
<evidence type="ECO:0000256" key="4">
    <source>
        <dbReference type="ARBA" id="ARBA00005189"/>
    </source>
</evidence>
<dbReference type="Pfam" id="PF01148">
    <property type="entry name" value="CTP_transf_1"/>
    <property type="match status" value="1"/>
</dbReference>
<evidence type="ECO:0000256" key="13">
    <source>
        <dbReference type="ARBA" id="ARBA00022989"/>
    </source>
</evidence>
<evidence type="ECO:0000256" key="15">
    <source>
        <dbReference type="ARBA" id="ARBA00023136"/>
    </source>
</evidence>
<evidence type="ECO:0000256" key="18">
    <source>
        <dbReference type="ARBA" id="ARBA00029893"/>
    </source>
</evidence>
<keyword evidence="11 24" id="KW-0812">Transmembrane</keyword>
<evidence type="ECO:0000256" key="1">
    <source>
        <dbReference type="ARBA" id="ARBA00001698"/>
    </source>
</evidence>
<keyword evidence="14" id="KW-0443">Lipid metabolism</keyword>
<name>A0A8J3E4P6_9PROT</name>
<evidence type="ECO:0000256" key="7">
    <source>
        <dbReference type="ARBA" id="ARBA00019373"/>
    </source>
</evidence>
<comment type="caution">
    <text evidence="25">The sequence shown here is derived from an EMBL/GenBank/DDBJ whole genome shotgun (WGS) entry which is preliminary data.</text>
</comment>
<evidence type="ECO:0000256" key="21">
    <source>
        <dbReference type="ARBA" id="ARBA00032396"/>
    </source>
</evidence>
<keyword evidence="17" id="KW-1208">Phospholipid metabolism</keyword>
<evidence type="ECO:0000256" key="12">
    <source>
        <dbReference type="ARBA" id="ARBA00022695"/>
    </source>
</evidence>
<evidence type="ECO:0000256" key="11">
    <source>
        <dbReference type="ARBA" id="ARBA00022692"/>
    </source>
</evidence>
<protein>
    <recommendedName>
        <fullName evidence="7">Phosphatidate cytidylyltransferase</fullName>
        <ecNumber evidence="6">2.7.7.41</ecNumber>
    </recommendedName>
    <alternativeName>
        <fullName evidence="20">CDP-DAG synthase</fullName>
    </alternativeName>
    <alternativeName>
        <fullName evidence="22">CDP-DG synthase</fullName>
    </alternativeName>
    <alternativeName>
        <fullName evidence="18">CDP-diacylglycerol synthase</fullName>
    </alternativeName>
    <alternativeName>
        <fullName evidence="21">CDP-diglyceride pyrophosphorylase</fullName>
    </alternativeName>
    <alternativeName>
        <fullName evidence="23">CDP-diglyceride synthase</fullName>
    </alternativeName>
    <alternativeName>
        <fullName evidence="19">CTP:phosphatidate cytidylyltransferase</fullName>
    </alternativeName>
</protein>
<dbReference type="EMBL" id="BMJQ01000017">
    <property type="protein sequence ID" value="GGF40415.1"/>
    <property type="molecule type" value="Genomic_DNA"/>
</dbReference>
<evidence type="ECO:0000256" key="5">
    <source>
        <dbReference type="ARBA" id="ARBA00010185"/>
    </source>
</evidence>
<evidence type="ECO:0000313" key="25">
    <source>
        <dbReference type="EMBL" id="GGF40415.1"/>
    </source>
</evidence>
<evidence type="ECO:0000256" key="16">
    <source>
        <dbReference type="ARBA" id="ARBA00023209"/>
    </source>
</evidence>
<evidence type="ECO:0000256" key="6">
    <source>
        <dbReference type="ARBA" id="ARBA00012487"/>
    </source>
</evidence>
<dbReference type="RefSeq" id="WP_229743974.1">
    <property type="nucleotide sequence ID" value="NZ_BMJQ01000017.1"/>
</dbReference>
<feature type="transmembrane region" description="Helical" evidence="24">
    <location>
        <begin position="119"/>
        <end position="137"/>
    </location>
</feature>